<evidence type="ECO:0000259" key="1">
    <source>
        <dbReference type="SMART" id="SM00849"/>
    </source>
</evidence>
<dbReference type="Pfam" id="PF00753">
    <property type="entry name" value="Lactamase_B"/>
    <property type="match status" value="1"/>
</dbReference>
<reference evidence="2 3" key="1">
    <citation type="submission" date="2021-06" db="EMBL/GenBank/DDBJ databases">
        <authorList>
            <person name="Sun Q."/>
            <person name="Li D."/>
        </authorList>
    </citation>
    <scope>NUCLEOTIDE SEQUENCE [LARGE SCALE GENOMIC DNA]</scope>
    <source>
        <strain evidence="2 3">MSJ-40</strain>
    </source>
</reference>
<evidence type="ECO:0000313" key="3">
    <source>
        <dbReference type="Proteomes" id="UP000749471"/>
    </source>
</evidence>
<gene>
    <name evidence="2" type="ORF">KQI42_07985</name>
</gene>
<comment type="caution">
    <text evidence="2">The sequence shown here is derived from an EMBL/GenBank/DDBJ whole genome shotgun (WGS) entry which is preliminary data.</text>
</comment>
<dbReference type="InterPro" id="IPR050662">
    <property type="entry name" value="Sec-metab_biosynth-thioest"/>
</dbReference>
<dbReference type="Proteomes" id="UP000749471">
    <property type="component" value="Unassembled WGS sequence"/>
</dbReference>
<dbReference type="PANTHER" id="PTHR23131">
    <property type="entry name" value="ENDORIBONUCLEASE LACTB2"/>
    <property type="match status" value="1"/>
</dbReference>
<dbReference type="CDD" id="cd07725">
    <property type="entry name" value="TTHA1429-like_MBL-fold"/>
    <property type="match status" value="1"/>
</dbReference>
<dbReference type="RefSeq" id="WP_216518577.1">
    <property type="nucleotide sequence ID" value="NZ_JAHLPM010000005.1"/>
</dbReference>
<keyword evidence="3" id="KW-1185">Reference proteome</keyword>
<sequence>MAEKVYENIYKIEIPLPKNPLKALNSYVVKGKDKNLLIDTGFNTKECIDALIQGMEELEINFNNTELFITHLHADHSGLATFFQEKGVRIYAGEVDGELINQMTKMEYWKRFNEFKIIFDLEKDEVSFEDHPGYKYCLREPISYVPLREGKGLQVGEYFFEVIFIPGHTPGHIGLYERNHKLFFGGDHVLDRITPNIAFWGFGEDILATYFNSLGKIFEYDIDYLFPSHRNVIRDHRRRIGELYLHHKERLNEIINIIKKEETSVRDVASQMQWSIRAKNWEEFPSPQKWFATREAMSHLEHLYYIGKADKILKEGKLFYKEK</sequence>
<organism evidence="2 3">
    <name type="scientific">Tissierella simiarum</name>
    <dbReference type="NCBI Taxonomy" id="2841534"/>
    <lineage>
        <taxon>Bacteria</taxon>
        <taxon>Bacillati</taxon>
        <taxon>Bacillota</taxon>
        <taxon>Tissierellia</taxon>
        <taxon>Tissierellales</taxon>
        <taxon>Tissierellaceae</taxon>
        <taxon>Tissierella</taxon>
    </lineage>
</organism>
<dbReference type="PANTHER" id="PTHR23131:SF4">
    <property type="entry name" value="METALLO-BETA-LACTAMASE SUPERFAMILY POTEIN"/>
    <property type="match status" value="1"/>
</dbReference>
<protein>
    <submittedName>
        <fullName evidence="2">MBL fold metallo-hydrolase</fullName>
    </submittedName>
</protein>
<proteinExistence type="predicted"/>
<evidence type="ECO:0000313" key="2">
    <source>
        <dbReference type="EMBL" id="MBU5437943.1"/>
    </source>
</evidence>
<dbReference type="EMBL" id="JAHLPM010000005">
    <property type="protein sequence ID" value="MBU5437943.1"/>
    <property type="molecule type" value="Genomic_DNA"/>
</dbReference>
<accession>A0ABS6E4U5</accession>
<dbReference type="InterPro" id="IPR001279">
    <property type="entry name" value="Metallo-B-lactamas"/>
</dbReference>
<dbReference type="SMART" id="SM00849">
    <property type="entry name" value="Lactamase_B"/>
    <property type="match status" value="1"/>
</dbReference>
<feature type="domain" description="Metallo-beta-lactamase" evidence="1">
    <location>
        <begin position="23"/>
        <end position="229"/>
    </location>
</feature>
<name>A0ABS6E4U5_9FIRM</name>